<dbReference type="Proteomes" id="UP000265515">
    <property type="component" value="Unassembled WGS sequence"/>
</dbReference>
<dbReference type="AlphaFoldDB" id="A0A388KSN8"/>
<accession>A0A388KSN8</accession>
<reference evidence="3 4" key="1">
    <citation type="journal article" date="2018" name="Cell">
        <title>The Chara Genome: Secondary Complexity and Implications for Plant Terrestrialization.</title>
        <authorList>
            <person name="Nishiyama T."/>
            <person name="Sakayama H."/>
            <person name="Vries J.D."/>
            <person name="Buschmann H."/>
            <person name="Saint-Marcoux D."/>
            <person name="Ullrich K.K."/>
            <person name="Haas F.B."/>
            <person name="Vanderstraeten L."/>
            <person name="Becker D."/>
            <person name="Lang D."/>
            <person name="Vosolsobe S."/>
            <person name="Rombauts S."/>
            <person name="Wilhelmsson P.K.I."/>
            <person name="Janitza P."/>
            <person name="Kern R."/>
            <person name="Heyl A."/>
            <person name="Rumpler F."/>
            <person name="Villalobos L.I.A.C."/>
            <person name="Clay J.M."/>
            <person name="Skokan R."/>
            <person name="Toyoda A."/>
            <person name="Suzuki Y."/>
            <person name="Kagoshima H."/>
            <person name="Schijlen E."/>
            <person name="Tajeshwar N."/>
            <person name="Catarino B."/>
            <person name="Hetherington A.J."/>
            <person name="Saltykova A."/>
            <person name="Bonnot C."/>
            <person name="Breuninger H."/>
            <person name="Symeonidi A."/>
            <person name="Radhakrishnan G.V."/>
            <person name="Van Nieuwerburgh F."/>
            <person name="Deforce D."/>
            <person name="Chang C."/>
            <person name="Karol K.G."/>
            <person name="Hedrich R."/>
            <person name="Ulvskov P."/>
            <person name="Glockner G."/>
            <person name="Delwiche C.F."/>
            <person name="Petrasek J."/>
            <person name="Van de Peer Y."/>
            <person name="Friml J."/>
            <person name="Beilby M."/>
            <person name="Dolan L."/>
            <person name="Kohara Y."/>
            <person name="Sugano S."/>
            <person name="Fujiyama A."/>
            <person name="Delaux P.-M."/>
            <person name="Quint M."/>
            <person name="TheiBen G."/>
            <person name="Hagemann M."/>
            <person name="Harholt J."/>
            <person name="Dunand C."/>
            <person name="Zachgo S."/>
            <person name="Langdale J."/>
            <person name="Maumus F."/>
            <person name="Straeten D.V.D."/>
            <person name="Gould S.B."/>
            <person name="Rensing S.A."/>
        </authorList>
    </citation>
    <scope>NUCLEOTIDE SEQUENCE [LARGE SCALE GENOMIC DNA]</scope>
    <source>
        <strain evidence="3 4">S276</strain>
    </source>
</reference>
<gene>
    <name evidence="3" type="ORF">CBR_g12797</name>
</gene>
<feature type="domain" description="GIY-YIG" evidence="2">
    <location>
        <begin position="259"/>
        <end position="345"/>
    </location>
</feature>
<feature type="compositionally biased region" description="Basic residues" evidence="1">
    <location>
        <begin position="108"/>
        <end position="125"/>
    </location>
</feature>
<evidence type="ECO:0000256" key="1">
    <source>
        <dbReference type="SAM" id="MobiDB-lite"/>
    </source>
</evidence>
<name>A0A388KSN8_CHABU</name>
<feature type="region of interest" description="Disordered" evidence="1">
    <location>
        <begin position="106"/>
        <end position="130"/>
    </location>
</feature>
<evidence type="ECO:0000259" key="2">
    <source>
        <dbReference type="PROSITE" id="PS50164"/>
    </source>
</evidence>
<comment type="caution">
    <text evidence="3">The sequence shown here is derived from an EMBL/GenBank/DDBJ whole genome shotgun (WGS) entry which is preliminary data.</text>
</comment>
<dbReference type="InterPro" id="IPR035901">
    <property type="entry name" value="GIY-YIG_endonuc_sf"/>
</dbReference>
<evidence type="ECO:0000313" key="4">
    <source>
        <dbReference type="Proteomes" id="UP000265515"/>
    </source>
</evidence>
<evidence type="ECO:0000313" key="3">
    <source>
        <dbReference type="EMBL" id="GBG73081.1"/>
    </source>
</evidence>
<feature type="compositionally biased region" description="Polar residues" evidence="1">
    <location>
        <begin position="1"/>
        <end position="27"/>
    </location>
</feature>
<dbReference type="OrthoDB" id="6782675at2759"/>
<sequence>MLQATTRGKQGASPTVSGESFTSGRTNSEIEEISDRTEKLQISKKRKRSPEPPNQGRLSLSNRRTTRSRLKPVKLAAKLHATTSKLRSKTAEMTNKQVAFRPMETRAKMKARKTPTKFSPKKGTLKCKIPTSTEKGGKAKYIGDNIRQLETRTATDLKRICRRTEVEYGNKLVAAVNIAEKLAQEAYGENDNDGEAENVTLKTGEEERKTMVEYGGNLEEMLCATVIMLTTEGWVRWLTKFVKTWESMYKDWGTTFLAKYTGIYVLASPKCRAQYIGRTGRDMGTRWREHTSATRRGEKTTHLYKWWRSFGAESYVILPVDAGAKEDLALLEQMYIKRWSPVLNTCGKIKGSARKRGNNRKGKWERNRDALHQPEGSTVRVVRFKCSKDDEWSVSALNLLKHLEKVGKRQFILHSTGGNSWADGWKKVKSMFGRSAVRCDGRDTTLTKCKSILDKGGSIDVRYLREWRPRIGTDKKTLIQLLRDPNKMHLIRATDEDVRFRWYKAAKDFQKKSIRSYLRRIIARVIKETSGWKMSADIVVKIKSPIPKGEKHVRFRLHELEDIHLMMLNARNIPKARHPDRVGLLKEEIEAVFQTWENQNPEDIVTVSWASAKKCMVGGTDEGDNFLDIAEVKQVKARLSKLVLCPLDRYQGETLVMCPLLYFEAMMEGFVTNSGYKVMSEHQEVSIMEDVRLAMKKEGIEQFAKLDMKGSFGEAYVHPKHKDLDRFRPICPSYADPATKTASCVAKALNHVLFNIPEKWHFNMCSVNEVPRQIERFNNANICKEEEDLLMEAMSYDIKDMFSKLPHADIMESVNWIIDMYRAKGKTWIRVNTRGKGCTFGITTGADHWRKMELEEIRNFVRVDLEHTAKRRQAHEVIRIKEEFEKCYPPNLTLKRTDNGSGTWDFLGMEMRLMKSYPYLGCVQMSKNEKAVWEGESLKFKNGQMFGSWGNKQQKGAVLASYLHRIDTNTTIRSEIPWRVFVLCQEMKKKDFPDTFVQRTLRRFSVGKVEIWQTTRKWICNEI</sequence>
<feature type="region of interest" description="Disordered" evidence="1">
    <location>
        <begin position="1"/>
        <end position="72"/>
    </location>
</feature>
<keyword evidence="4" id="KW-1185">Reference proteome</keyword>
<protein>
    <recommendedName>
        <fullName evidence="2">GIY-YIG domain-containing protein</fullName>
    </recommendedName>
</protein>
<proteinExistence type="predicted"/>
<dbReference type="Gramene" id="GBG73081">
    <property type="protein sequence ID" value="GBG73081"/>
    <property type="gene ID" value="CBR_g12797"/>
</dbReference>
<dbReference type="Gene3D" id="3.40.1440.10">
    <property type="entry name" value="GIY-YIG endonuclease"/>
    <property type="match status" value="1"/>
</dbReference>
<dbReference type="SUPFAM" id="SSF82771">
    <property type="entry name" value="GIY-YIG endonuclease"/>
    <property type="match status" value="1"/>
</dbReference>
<dbReference type="InterPro" id="IPR000305">
    <property type="entry name" value="GIY-YIG_endonuc"/>
</dbReference>
<dbReference type="PROSITE" id="PS50164">
    <property type="entry name" value="GIY_YIG"/>
    <property type="match status" value="1"/>
</dbReference>
<organism evidence="3 4">
    <name type="scientific">Chara braunii</name>
    <name type="common">Braun's stonewort</name>
    <dbReference type="NCBI Taxonomy" id="69332"/>
    <lineage>
        <taxon>Eukaryota</taxon>
        <taxon>Viridiplantae</taxon>
        <taxon>Streptophyta</taxon>
        <taxon>Charophyceae</taxon>
        <taxon>Charales</taxon>
        <taxon>Characeae</taxon>
        <taxon>Chara</taxon>
    </lineage>
</organism>
<dbReference type="EMBL" id="BFEA01000177">
    <property type="protein sequence ID" value="GBG73081.1"/>
    <property type="molecule type" value="Genomic_DNA"/>
</dbReference>